<proteinExistence type="predicted"/>
<dbReference type="HOGENOM" id="CLU_1771420_0_0_1"/>
<protein>
    <submittedName>
        <fullName evidence="1">Uncharacterized protein</fullName>
    </submittedName>
</protein>
<name>A0A061GZA4_THECC</name>
<evidence type="ECO:0000313" key="2">
    <source>
        <dbReference type="Proteomes" id="UP000026915"/>
    </source>
</evidence>
<accession>A0A061GZA4</accession>
<dbReference type="EMBL" id="CM001887">
    <property type="protein sequence ID" value="EOY32689.1"/>
    <property type="molecule type" value="Genomic_DNA"/>
</dbReference>
<dbReference type="Proteomes" id="UP000026915">
    <property type="component" value="Chromosome 9"/>
</dbReference>
<evidence type="ECO:0000313" key="1">
    <source>
        <dbReference type="EMBL" id="EOY32689.1"/>
    </source>
</evidence>
<organism evidence="1 2">
    <name type="scientific">Theobroma cacao</name>
    <name type="common">Cacao</name>
    <name type="synonym">Cocoa</name>
    <dbReference type="NCBI Taxonomy" id="3641"/>
    <lineage>
        <taxon>Eukaryota</taxon>
        <taxon>Viridiplantae</taxon>
        <taxon>Streptophyta</taxon>
        <taxon>Embryophyta</taxon>
        <taxon>Tracheophyta</taxon>
        <taxon>Spermatophyta</taxon>
        <taxon>Magnoliopsida</taxon>
        <taxon>eudicotyledons</taxon>
        <taxon>Gunneridae</taxon>
        <taxon>Pentapetalae</taxon>
        <taxon>rosids</taxon>
        <taxon>malvids</taxon>
        <taxon>Malvales</taxon>
        <taxon>Malvaceae</taxon>
        <taxon>Byttnerioideae</taxon>
        <taxon>Theobroma</taxon>
    </lineage>
</organism>
<gene>
    <name evidence="1" type="ORF">TCM_040720</name>
</gene>
<dbReference type="Gramene" id="EOY32689">
    <property type="protein sequence ID" value="EOY32689"/>
    <property type="gene ID" value="TCM_040720"/>
</dbReference>
<dbReference type="InParanoid" id="A0A061GZA4"/>
<keyword evidence="2" id="KW-1185">Reference proteome</keyword>
<dbReference type="AlphaFoldDB" id="A0A061GZA4"/>
<reference evidence="1 2" key="1">
    <citation type="journal article" date="2013" name="Genome Biol.">
        <title>The genome sequence of the most widely cultivated cacao type and its use to identify candidate genes regulating pod color.</title>
        <authorList>
            <person name="Motamayor J.C."/>
            <person name="Mockaitis K."/>
            <person name="Schmutz J."/>
            <person name="Haiminen N."/>
            <person name="Iii D.L."/>
            <person name="Cornejo O."/>
            <person name="Findley S.D."/>
            <person name="Zheng P."/>
            <person name="Utro F."/>
            <person name="Royaert S."/>
            <person name="Saski C."/>
            <person name="Jenkins J."/>
            <person name="Podicheti R."/>
            <person name="Zhao M."/>
            <person name="Scheffler B.E."/>
            <person name="Stack J.C."/>
            <person name="Feltus F.A."/>
            <person name="Mustiga G.M."/>
            <person name="Amores F."/>
            <person name="Phillips W."/>
            <person name="Marelli J.P."/>
            <person name="May G.D."/>
            <person name="Shapiro H."/>
            <person name="Ma J."/>
            <person name="Bustamante C.D."/>
            <person name="Schnell R.J."/>
            <person name="Main D."/>
            <person name="Gilbert D."/>
            <person name="Parida L."/>
            <person name="Kuhn D.N."/>
        </authorList>
    </citation>
    <scope>NUCLEOTIDE SEQUENCE [LARGE SCALE GENOMIC DNA]</scope>
    <source>
        <strain evidence="2">cv. Matina 1-6</strain>
    </source>
</reference>
<sequence>MKKGKHRKSAINPGWNADISNLFKESQPLKEFCDFFRVVRLQKGAGNLMGYDTWLAVDWFCVVCQLSCTPPVALHPMTMSVDCGVVQLTKSQAQLATCHNPTTFPPHFKADMALSVLFVPIQCLHYRKPNKVDTALVTYQQTSPGTL</sequence>